<dbReference type="InterPro" id="IPR009057">
    <property type="entry name" value="Homeodomain-like_sf"/>
</dbReference>
<dbReference type="EMBL" id="WNKV01000019">
    <property type="protein sequence ID" value="MTW18723.1"/>
    <property type="molecule type" value="Genomic_DNA"/>
</dbReference>
<protein>
    <submittedName>
        <fullName evidence="3">TetR family transcriptional regulator</fullName>
    </submittedName>
</protein>
<gene>
    <name evidence="3" type="ORF">GJ689_21205</name>
</gene>
<feature type="DNA-binding region" description="H-T-H motif" evidence="2">
    <location>
        <begin position="17"/>
        <end position="36"/>
    </location>
</feature>
<dbReference type="PROSITE" id="PS50977">
    <property type="entry name" value="HTH_TETR_2"/>
    <property type="match status" value="1"/>
</dbReference>
<dbReference type="InterPro" id="IPR001647">
    <property type="entry name" value="HTH_TetR"/>
</dbReference>
<comment type="caution">
    <text evidence="3">The sequence shown here is derived from an EMBL/GenBank/DDBJ whole genome shotgun (WGS) entry which is preliminary data.</text>
</comment>
<dbReference type="GO" id="GO:0003700">
    <property type="term" value="F:DNA-binding transcription factor activity"/>
    <property type="evidence" value="ECO:0007669"/>
    <property type="project" value="TreeGrafter"/>
</dbReference>
<dbReference type="InterPro" id="IPR050109">
    <property type="entry name" value="HTH-type_TetR-like_transc_reg"/>
</dbReference>
<dbReference type="PANTHER" id="PTHR30055:SF181">
    <property type="entry name" value="BLR6905 PROTEIN"/>
    <property type="match status" value="1"/>
</dbReference>
<dbReference type="PROSITE" id="PS01081">
    <property type="entry name" value="HTH_TETR_1"/>
    <property type="match status" value="1"/>
</dbReference>
<dbReference type="Gene3D" id="1.10.357.10">
    <property type="entry name" value="Tetracycline Repressor, domain 2"/>
    <property type="match status" value="1"/>
</dbReference>
<dbReference type="GO" id="GO:0000976">
    <property type="term" value="F:transcription cis-regulatory region binding"/>
    <property type="evidence" value="ECO:0007669"/>
    <property type="project" value="TreeGrafter"/>
</dbReference>
<dbReference type="SUPFAM" id="SSF46689">
    <property type="entry name" value="Homeodomain-like"/>
    <property type="match status" value="1"/>
</dbReference>
<dbReference type="Proteomes" id="UP000438991">
    <property type="component" value="Unassembled WGS sequence"/>
</dbReference>
<dbReference type="PANTHER" id="PTHR30055">
    <property type="entry name" value="HTH-TYPE TRANSCRIPTIONAL REGULATOR RUTR"/>
    <property type="match status" value="1"/>
</dbReference>
<name>A0A327KM96_9BRAD</name>
<sequence>MVERAIELFALKGFAVSTRDIAAHCGVTQPLLYRYFPNKQALIDRIYREVYLSRWNPEWETLIRDRSRPIRDRLVAYFESYTEAITANEWVRIFMFGAMEEPQINQRYLSMLHDRILCPILEEVRADLGLPPPSPERQAIELEVVWALHSSFFYIGVRRWIYRLPVPADMPTVVDTRVRAFLAGMRAIAVA</sequence>
<dbReference type="InterPro" id="IPR023772">
    <property type="entry name" value="DNA-bd_HTH_TetR-type_CS"/>
</dbReference>
<dbReference type="PRINTS" id="PR00455">
    <property type="entry name" value="HTHTETR"/>
</dbReference>
<evidence type="ECO:0000313" key="4">
    <source>
        <dbReference type="Proteomes" id="UP000438991"/>
    </source>
</evidence>
<accession>A0A327KM96</accession>
<organism evidence="3 4">
    <name type="scientific">Rhodoplanes serenus</name>
    <dbReference type="NCBI Taxonomy" id="200615"/>
    <lineage>
        <taxon>Bacteria</taxon>
        <taxon>Pseudomonadati</taxon>
        <taxon>Pseudomonadota</taxon>
        <taxon>Alphaproteobacteria</taxon>
        <taxon>Hyphomicrobiales</taxon>
        <taxon>Nitrobacteraceae</taxon>
        <taxon>Rhodoplanes</taxon>
    </lineage>
</organism>
<proteinExistence type="predicted"/>
<evidence type="ECO:0000256" key="1">
    <source>
        <dbReference type="ARBA" id="ARBA00023125"/>
    </source>
</evidence>
<evidence type="ECO:0000313" key="3">
    <source>
        <dbReference type="EMBL" id="MTW18723.1"/>
    </source>
</evidence>
<dbReference type="AlphaFoldDB" id="A0A327KM96"/>
<evidence type="ECO:0000256" key="2">
    <source>
        <dbReference type="PROSITE-ProRule" id="PRU00335"/>
    </source>
</evidence>
<keyword evidence="1 2" id="KW-0238">DNA-binding</keyword>
<reference evidence="3 4" key="1">
    <citation type="submission" date="2019-11" db="EMBL/GenBank/DDBJ databases">
        <title>Whole-genome sequence of Rhodoplanes serenus DSM 18633, type strain.</title>
        <authorList>
            <person name="Kyndt J.A."/>
            <person name="Meyer T.E."/>
        </authorList>
    </citation>
    <scope>NUCLEOTIDE SEQUENCE [LARGE SCALE GENOMIC DNA]</scope>
    <source>
        <strain evidence="3 4">DSM 18633</strain>
    </source>
</reference>
<dbReference type="Pfam" id="PF00440">
    <property type="entry name" value="TetR_N"/>
    <property type="match status" value="1"/>
</dbReference>